<organism evidence="1 2">
    <name type="scientific">Nocardioides lentus</name>
    <dbReference type="NCBI Taxonomy" id="338077"/>
    <lineage>
        <taxon>Bacteria</taxon>
        <taxon>Bacillati</taxon>
        <taxon>Actinomycetota</taxon>
        <taxon>Actinomycetes</taxon>
        <taxon>Propionibacteriales</taxon>
        <taxon>Nocardioidaceae</taxon>
        <taxon>Nocardioides</taxon>
    </lineage>
</organism>
<gene>
    <name evidence="1" type="ORF">GCM10009737_28220</name>
</gene>
<evidence type="ECO:0000313" key="1">
    <source>
        <dbReference type="EMBL" id="GAA1924863.1"/>
    </source>
</evidence>
<keyword evidence="2" id="KW-1185">Reference proteome</keyword>
<sequence>MVGSKRLTCGELRCASHANREAPGVTDVSIAPGWRRLQRSAMTKPQMTQLTDVAARERAAAYLGTVVMPDHEDHLDDCEFANLADALAEAFAKVDALYSASL</sequence>
<dbReference type="Proteomes" id="UP001501612">
    <property type="component" value="Unassembled WGS sequence"/>
</dbReference>
<proteinExistence type="predicted"/>
<evidence type="ECO:0000313" key="2">
    <source>
        <dbReference type="Proteomes" id="UP001501612"/>
    </source>
</evidence>
<name>A0ABN2PLA3_9ACTN</name>
<reference evidence="2" key="1">
    <citation type="journal article" date="2019" name="Int. J. Syst. Evol. Microbiol.">
        <title>The Global Catalogue of Microorganisms (GCM) 10K type strain sequencing project: providing services to taxonomists for standard genome sequencing and annotation.</title>
        <authorList>
            <consortium name="The Broad Institute Genomics Platform"/>
            <consortium name="The Broad Institute Genome Sequencing Center for Infectious Disease"/>
            <person name="Wu L."/>
            <person name="Ma J."/>
        </authorList>
    </citation>
    <scope>NUCLEOTIDE SEQUENCE [LARGE SCALE GENOMIC DNA]</scope>
    <source>
        <strain evidence="2">JCM 14046</strain>
    </source>
</reference>
<protein>
    <submittedName>
        <fullName evidence="1">Uncharacterized protein</fullName>
    </submittedName>
</protein>
<dbReference type="EMBL" id="BAAAMY010000006">
    <property type="protein sequence ID" value="GAA1924863.1"/>
    <property type="molecule type" value="Genomic_DNA"/>
</dbReference>
<accession>A0ABN2PLA3</accession>
<comment type="caution">
    <text evidence="1">The sequence shown here is derived from an EMBL/GenBank/DDBJ whole genome shotgun (WGS) entry which is preliminary data.</text>
</comment>